<feature type="compositionally biased region" description="Acidic residues" evidence="1">
    <location>
        <begin position="15"/>
        <end position="30"/>
    </location>
</feature>
<dbReference type="AlphaFoldDB" id="A0A1Y3B9V8"/>
<protein>
    <recommendedName>
        <fullName evidence="2">PiggyBac transposable element-derived protein domain-containing protein</fullName>
    </recommendedName>
</protein>
<accession>A0A1Y3B9V8</accession>
<evidence type="ECO:0000259" key="2">
    <source>
        <dbReference type="Pfam" id="PF13843"/>
    </source>
</evidence>
<dbReference type="Pfam" id="PF13843">
    <property type="entry name" value="DDE_Tnp_1_7"/>
    <property type="match status" value="1"/>
</dbReference>
<dbReference type="EMBL" id="MUJZ01031483">
    <property type="protein sequence ID" value="OTF77661.1"/>
    <property type="molecule type" value="Genomic_DNA"/>
</dbReference>
<feature type="domain" description="PiggyBac transposable element-derived protein" evidence="2">
    <location>
        <begin position="106"/>
        <end position="167"/>
    </location>
</feature>
<evidence type="ECO:0000313" key="4">
    <source>
        <dbReference type="Proteomes" id="UP000194236"/>
    </source>
</evidence>
<keyword evidence="4" id="KW-1185">Reference proteome</keyword>
<dbReference type="InterPro" id="IPR029526">
    <property type="entry name" value="PGBD"/>
</dbReference>
<feature type="non-terminal residue" evidence="3">
    <location>
        <position position="173"/>
    </location>
</feature>
<proteinExistence type="predicted"/>
<dbReference type="Proteomes" id="UP000194236">
    <property type="component" value="Unassembled WGS sequence"/>
</dbReference>
<gene>
    <name evidence="3" type="ORF">BLA29_010083</name>
</gene>
<feature type="region of interest" description="Disordered" evidence="1">
    <location>
        <begin position="1"/>
        <end position="30"/>
    </location>
</feature>
<reference evidence="3 4" key="1">
    <citation type="submission" date="2017-03" db="EMBL/GenBank/DDBJ databases">
        <title>Genome Survey of Euroglyphus maynei.</title>
        <authorList>
            <person name="Arlian L.G."/>
            <person name="Morgan M.S."/>
            <person name="Rider S.D."/>
        </authorList>
    </citation>
    <scope>NUCLEOTIDE SEQUENCE [LARGE SCALE GENOMIC DNA]</scope>
    <source>
        <strain evidence="3">Arlian Lab</strain>
        <tissue evidence="3">Whole body</tissue>
    </source>
</reference>
<organism evidence="3 4">
    <name type="scientific">Euroglyphus maynei</name>
    <name type="common">Mayne's house dust mite</name>
    <dbReference type="NCBI Taxonomy" id="6958"/>
    <lineage>
        <taxon>Eukaryota</taxon>
        <taxon>Metazoa</taxon>
        <taxon>Ecdysozoa</taxon>
        <taxon>Arthropoda</taxon>
        <taxon>Chelicerata</taxon>
        <taxon>Arachnida</taxon>
        <taxon>Acari</taxon>
        <taxon>Acariformes</taxon>
        <taxon>Sarcoptiformes</taxon>
        <taxon>Astigmata</taxon>
        <taxon>Psoroptidia</taxon>
        <taxon>Analgoidea</taxon>
        <taxon>Pyroglyphidae</taxon>
        <taxon>Pyroglyphinae</taxon>
        <taxon>Euroglyphus</taxon>
    </lineage>
</organism>
<comment type="caution">
    <text evidence="3">The sequence shown here is derived from an EMBL/GenBank/DDBJ whole genome shotgun (WGS) entry which is preliminary data.</text>
</comment>
<evidence type="ECO:0000313" key="3">
    <source>
        <dbReference type="EMBL" id="OTF77661.1"/>
    </source>
</evidence>
<dbReference type="OrthoDB" id="6770266at2759"/>
<sequence length="173" mass="19678">MSSIKQIVSQIERVELDEETDGETTEIDSEIEDGVISDIDDGEDSEEELPVDNSEDECKRKCEAGKDGYLWNQTPFVKITSRVPSKNIIRFESGPKGPARGLTNELDLFNLFITKEMIDIIVKHTNEEININGARYNSDQRYIHETDDIEIKALFGILYMAGVLKESHHNIED</sequence>
<name>A0A1Y3B9V8_EURMA</name>
<evidence type="ECO:0000256" key="1">
    <source>
        <dbReference type="SAM" id="MobiDB-lite"/>
    </source>
</evidence>